<reference evidence="3" key="1">
    <citation type="journal article" date="2020" name="Stud. Mycol.">
        <title>101 Dothideomycetes genomes: a test case for predicting lifestyles and emergence of pathogens.</title>
        <authorList>
            <person name="Haridas S."/>
            <person name="Albert R."/>
            <person name="Binder M."/>
            <person name="Bloem J."/>
            <person name="Labutti K."/>
            <person name="Salamov A."/>
            <person name="Andreopoulos B."/>
            <person name="Baker S."/>
            <person name="Barry K."/>
            <person name="Bills G."/>
            <person name="Bluhm B."/>
            <person name="Cannon C."/>
            <person name="Castanera R."/>
            <person name="Culley D."/>
            <person name="Daum C."/>
            <person name="Ezra D."/>
            <person name="Gonzalez J."/>
            <person name="Henrissat B."/>
            <person name="Kuo A."/>
            <person name="Liang C."/>
            <person name="Lipzen A."/>
            <person name="Lutzoni F."/>
            <person name="Magnuson J."/>
            <person name="Mondo S."/>
            <person name="Nolan M."/>
            <person name="Ohm R."/>
            <person name="Pangilinan J."/>
            <person name="Park H.-J."/>
            <person name="Ramirez L."/>
            <person name="Alfaro M."/>
            <person name="Sun H."/>
            <person name="Tritt A."/>
            <person name="Yoshinaga Y."/>
            <person name="Zwiers L.-H."/>
            <person name="Turgeon B."/>
            <person name="Goodwin S."/>
            <person name="Spatafora J."/>
            <person name="Crous P."/>
            <person name="Grigoriev I."/>
        </authorList>
    </citation>
    <scope>NUCLEOTIDE SEQUENCE</scope>
    <source>
        <strain evidence="3">CBS 133067</strain>
    </source>
</reference>
<dbReference type="Gene3D" id="1.20.1280.50">
    <property type="match status" value="1"/>
</dbReference>
<dbReference type="SUPFAM" id="SSF52047">
    <property type="entry name" value="RNI-like"/>
    <property type="match status" value="1"/>
</dbReference>
<dbReference type="PROSITE" id="PS50181">
    <property type="entry name" value="FBOX"/>
    <property type="match status" value="1"/>
</dbReference>
<dbReference type="InterPro" id="IPR032675">
    <property type="entry name" value="LRR_dom_sf"/>
</dbReference>
<name>A0A9P4M7R6_9PEZI</name>
<protein>
    <recommendedName>
        <fullName evidence="2">F-box domain-containing protein</fullName>
    </recommendedName>
</protein>
<dbReference type="InterPro" id="IPR036047">
    <property type="entry name" value="F-box-like_dom_sf"/>
</dbReference>
<accession>A0A9P4M7R6</accession>
<dbReference type="SMART" id="SM00256">
    <property type="entry name" value="FBOX"/>
    <property type="match status" value="1"/>
</dbReference>
<dbReference type="InterPro" id="IPR001810">
    <property type="entry name" value="F-box_dom"/>
</dbReference>
<dbReference type="PANTHER" id="PTHR38926:SF5">
    <property type="entry name" value="F-BOX AND LEUCINE-RICH REPEAT PROTEIN 6"/>
    <property type="match status" value="1"/>
</dbReference>
<dbReference type="InterPro" id="IPR011990">
    <property type="entry name" value="TPR-like_helical_dom_sf"/>
</dbReference>
<evidence type="ECO:0000256" key="1">
    <source>
        <dbReference type="PROSITE-ProRule" id="PRU00339"/>
    </source>
</evidence>
<dbReference type="SUPFAM" id="SSF81383">
    <property type="entry name" value="F-box domain"/>
    <property type="match status" value="1"/>
</dbReference>
<dbReference type="SUPFAM" id="SSF48452">
    <property type="entry name" value="TPR-like"/>
    <property type="match status" value="1"/>
</dbReference>
<dbReference type="Proteomes" id="UP000799772">
    <property type="component" value="Unassembled WGS sequence"/>
</dbReference>
<dbReference type="PANTHER" id="PTHR38926">
    <property type="entry name" value="F-BOX DOMAIN CONTAINING PROTEIN, EXPRESSED"/>
    <property type="match status" value="1"/>
</dbReference>
<dbReference type="Gene3D" id="1.25.40.10">
    <property type="entry name" value="Tetratricopeptide repeat domain"/>
    <property type="match status" value="1"/>
</dbReference>
<dbReference type="OrthoDB" id="629492at2759"/>
<feature type="domain" description="F-box" evidence="2">
    <location>
        <begin position="136"/>
        <end position="183"/>
    </location>
</feature>
<sequence>MPQILSPDAHVEQGEFYYRKKKYELALQSFNKARHAYGDNIPMILLNHRAATLEKLGHLDLASREALNMINLYPTDASGYLRRGRIHEKSDKDSGLRKAFEIYSIGLLTVPLDHEHYKLLHAKQNKLKRQLFPQDTDPISVLPVELNIMIFDYLSFSEIVSCLRVSKKWANYLTAEPRYWRDLDLSNARKTVPYKSIAKYRAYSQNKITRATLYRHSDSRTLSWLALRSPLQSLDFRADSYGPNSIISALQTSFQNSASLTFLHVGQSMTLSLATAVDALAACPSLNSAWFDRIHRNRNAVINWPNLPNLRDVRFNAIENVQHGQNAGYSPQLSKLLQRAPNLETFVYEEPKFRFHWESHSLDSVQHLQRFFVRGDVQPCSFPRSLKHIKLQSTSVYRNRAAPIVSNLLQLPLLETLEASGAAAGTTHKLLASAPLGSTTPPLRRLVLNYIDCPLPHGIAITLKDILKQCPNIEELGLESSELTDEIAETIPDILPRLRRIGLAWTQITGVTIKALVQKLPKGQLEFLDVSYCQSLSPDAVDWAKAQGVRVKYSMAEGFSGNGRRVQYGYTVSTHR</sequence>
<dbReference type="Pfam" id="PF12937">
    <property type="entry name" value="F-box-like"/>
    <property type="match status" value="1"/>
</dbReference>
<evidence type="ECO:0000259" key="2">
    <source>
        <dbReference type="PROSITE" id="PS50181"/>
    </source>
</evidence>
<proteinExistence type="predicted"/>
<evidence type="ECO:0000313" key="4">
    <source>
        <dbReference type="Proteomes" id="UP000799772"/>
    </source>
</evidence>
<dbReference type="EMBL" id="ML978124">
    <property type="protein sequence ID" value="KAF2100976.1"/>
    <property type="molecule type" value="Genomic_DNA"/>
</dbReference>
<keyword evidence="1" id="KW-0802">TPR repeat</keyword>
<dbReference type="InterPro" id="IPR019734">
    <property type="entry name" value="TPR_rpt"/>
</dbReference>
<dbReference type="Gene3D" id="3.80.10.10">
    <property type="entry name" value="Ribonuclease Inhibitor"/>
    <property type="match status" value="1"/>
</dbReference>
<dbReference type="AlphaFoldDB" id="A0A9P4M7R6"/>
<feature type="repeat" description="TPR" evidence="1">
    <location>
        <begin position="7"/>
        <end position="40"/>
    </location>
</feature>
<dbReference type="PROSITE" id="PS50005">
    <property type="entry name" value="TPR"/>
    <property type="match status" value="1"/>
</dbReference>
<comment type="caution">
    <text evidence="3">The sequence shown here is derived from an EMBL/GenBank/DDBJ whole genome shotgun (WGS) entry which is preliminary data.</text>
</comment>
<keyword evidence="4" id="KW-1185">Reference proteome</keyword>
<gene>
    <name evidence="3" type="ORF">NA57DRAFT_55047</name>
</gene>
<evidence type="ECO:0000313" key="3">
    <source>
        <dbReference type="EMBL" id="KAF2100976.1"/>
    </source>
</evidence>
<organism evidence="3 4">
    <name type="scientific">Rhizodiscina lignyota</name>
    <dbReference type="NCBI Taxonomy" id="1504668"/>
    <lineage>
        <taxon>Eukaryota</taxon>
        <taxon>Fungi</taxon>
        <taxon>Dikarya</taxon>
        <taxon>Ascomycota</taxon>
        <taxon>Pezizomycotina</taxon>
        <taxon>Dothideomycetes</taxon>
        <taxon>Pleosporomycetidae</taxon>
        <taxon>Aulographales</taxon>
        <taxon>Rhizodiscinaceae</taxon>
        <taxon>Rhizodiscina</taxon>
    </lineage>
</organism>